<dbReference type="Proteomes" id="UP001497457">
    <property type="component" value="Chromosome 23rd"/>
</dbReference>
<accession>A0ABC9ATR3</accession>
<keyword evidence="3" id="KW-1185">Reference proteome</keyword>
<dbReference type="AlphaFoldDB" id="A0ABC9ATR3"/>
<organism evidence="2 3">
    <name type="scientific">Urochloa decumbens</name>
    <dbReference type="NCBI Taxonomy" id="240449"/>
    <lineage>
        <taxon>Eukaryota</taxon>
        <taxon>Viridiplantae</taxon>
        <taxon>Streptophyta</taxon>
        <taxon>Embryophyta</taxon>
        <taxon>Tracheophyta</taxon>
        <taxon>Spermatophyta</taxon>
        <taxon>Magnoliopsida</taxon>
        <taxon>Liliopsida</taxon>
        <taxon>Poales</taxon>
        <taxon>Poaceae</taxon>
        <taxon>PACMAD clade</taxon>
        <taxon>Panicoideae</taxon>
        <taxon>Panicodae</taxon>
        <taxon>Paniceae</taxon>
        <taxon>Melinidinae</taxon>
        <taxon>Urochloa</taxon>
    </lineage>
</organism>
<reference evidence="2 3" key="2">
    <citation type="submission" date="2024-10" db="EMBL/GenBank/DDBJ databases">
        <authorList>
            <person name="Ryan C."/>
        </authorList>
    </citation>
    <scope>NUCLEOTIDE SEQUENCE [LARGE SCALE GENOMIC DNA]</scope>
</reference>
<dbReference type="PANTHER" id="PTHR33110">
    <property type="entry name" value="F-BOX/KELCH-REPEAT PROTEIN-RELATED"/>
    <property type="match status" value="1"/>
</dbReference>
<evidence type="ECO:0000313" key="2">
    <source>
        <dbReference type="EMBL" id="CAL4987026.1"/>
    </source>
</evidence>
<dbReference type="InterPro" id="IPR005174">
    <property type="entry name" value="KIB1-4_b-propeller"/>
</dbReference>
<dbReference type="Gene3D" id="1.20.1280.50">
    <property type="match status" value="1"/>
</dbReference>
<name>A0ABC9ATR3_9POAL</name>
<proteinExistence type="predicted"/>
<gene>
    <name evidence="2" type="ORF">URODEC1_LOCUS58642</name>
</gene>
<dbReference type="Pfam" id="PF03478">
    <property type="entry name" value="Beta-prop_KIB1-4"/>
    <property type="match status" value="1"/>
</dbReference>
<dbReference type="EMBL" id="OZ075133">
    <property type="protein sequence ID" value="CAL4987026.1"/>
    <property type="molecule type" value="Genomic_DNA"/>
</dbReference>
<protein>
    <recommendedName>
        <fullName evidence="1">KIB1-4 beta-propeller domain-containing protein</fullName>
    </recommendedName>
</protein>
<feature type="domain" description="KIB1-4 beta-propeller" evidence="1">
    <location>
        <begin position="92"/>
        <end position="385"/>
    </location>
</feature>
<sequence>MPLKKPRLDAGDELPAAASLWADIHPDILGVVLRFLPCLANRASVRSVCPRWRAAAHNHALHPPLPLLVLPKFRLSCLNSDMELTAPRRLLMPREVAADDAHYVGSYDGWVVGVTQIKVCSELGGRDYFKYFDGECFLVNAFSQRVVCLPRLCRTSYIYGHFSCKILPVINGSGDVHFKINGTYTLSPHKVVLSASPDSGSKYIVAASYASTNLALWQSGMTSWHICTDVPIDDGPNDIAFYQGKLYMFQGFIPRLLAFVLDEDDCGIVISRVEQCVTEPLLPLSMEEDGSLNCNMVVWRGNLLLVLRYYDSYFDDHKIEVEVFALDFSTNPYGLTRIHNFDGDCIFIGSGSSKSFPAGLHDGAEGDLIYFVPEYWSPCDRFVYNMRDGTMRPFSAKLLPLEGHVDDNSPVWLFPSE</sequence>
<evidence type="ECO:0000313" key="3">
    <source>
        <dbReference type="Proteomes" id="UP001497457"/>
    </source>
</evidence>
<evidence type="ECO:0000259" key="1">
    <source>
        <dbReference type="Pfam" id="PF03478"/>
    </source>
</evidence>
<dbReference type="PANTHER" id="PTHR33110:SF23">
    <property type="entry name" value="OS04G0316800 PROTEIN"/>
    <property type="match status" value="1"/>
</dbReference>
<reference evidence="3" key="1">
    <citation type="submission" date="2024-06" db="EMBL/GenBank/DDBJ databases">
        <authorList>
            <person name="Ryan C."/>
        </authorList>
    </citation>
    <scope>NUCLEOTIDE SEQUENCE [LARGE SCALE GENOMIC DNA]</scope>
</reference>